<name>A0AAD1XT87_EUPCR</name>
<dbReference type="AlphaFoldDB" id="A0AAD1XT87"/>
<protein>
    <submittedName>
        <fullName evidence="3">Uncharacterized protein</fullName>
    </submittedName>
</protein>
<comment type="caution">
    <text evidence="3">The sequence shown here is derived from an EMBL/GenBank/DDBJ whole genome shotgun (WGS) entry which is preliminary data.</text>
</comment>
<evidence type="ECO:0000313" key="4">
    <source>
        <dbReference type="Proteomes" id="UP001295684"/>
    </source>
</evidence>
<keyword evidence="2" id="KW-0472">Membrane</keyword>
<proteinExistence type="predicted"/>
<sequence length="262" mass="30727">MNKKEEMKEQLITHDLSQSSCQEEEDALGDMNRISEPINEDDQEVPNDEQEHEKPYTDLGNIPANVPIESLLGEDFMLVPNSTRKALIAKWDQEKKIHFLSNKDKEQLKNRNLLSLWEDTAKAIQDDKTKQPMNNTPPICYKFVWQMFRLLLLVVLLYIEFVVCQIFLMNVVIIGLCVWLHLKTMVFSNGMYKNKMYSYRHRKFKQFLQEEKSKYGLVELIPGKEGKWIEIKLEEEENDDIGDNFSSYQNFNLGKAVQPTAQ</sequence>
<feature type="compositionally biased region" description="Acidic residues" evidence="1">
    <location>
        <begin position="38"/>
        <end position="48"/>
    </location>
</feature>
<keyword evidence="2" id="KW-1133">Transmembrane helix</keyword>
<feature type="region of interest" description="Disordered" evidence="1">
    <location>
        <begin position="1"/>
        <end position="60"/>
    </location>
</feature>
<dbReference type="EMBL" id="CAMPGE010020273">
    <property type="protein sequence ID" value="CAI2378537.1"/>
    <property type="molecule type" value="Genomic_DNA"/>
</dbReference>
<organism evidence="3 4">
    <name type="scientific">Euplotes crassus</name>
    <dbReference type="NCBI Taxonomy" id="5936"/>
    <lineage>
        <taxon>Eukaryota</taxon>
        <taxon>Sar</taxon>
        <taxon>Alveolata</taxon>
        <taxon>Ciliophora</taxon>
        <taxon>Intramacronucleata</taxon>
        <taxon>Spirotrichea</taxon>
        <taxon>Hypotrichia</taxon>
        <taxon>Euplotida</taxon>
        <taxon>Euplotidae</taxon>
        <taxon>Moneuplotes</taxon>
    </lineage>
</organism>
<evidence type="ECO:0000313" key="3">
    <source>
        <dbReference type="EMBL" id="CAI2378537.1"/>
    </source>
</evidence>
<evidence type="ECO:0000256" key="1">
    <source>
        <dbReference type="SAM" id="MobiDB-lite"/>
    </source>
</evidence>
<keyword evidence="2" id="KW-0812">Transmembrane</keyword>
<feature type="compositionally biased region" description="Basic and acidic residues" evidence="1">
    <location>
        <begin position="1"/>
        <end position="12"/>
    </location>
</feature>
<feature type="transmembrane region" description="Helical" evidence="2">
    <location>
        <begin position="165"/>
        <end position="186"/>
    </location>
</feature>
<keyword evidence="4" id="KW-1185">Reference proteome</keyword>
<accession>A0AAD1XT87</accession>
<gene>
    <name evidence="3" type="ORF">ECRASSUSDP1_LOCUS19934</name>
</gene>
<dbReference type="Proteomes" id="UP001295684">
    <property type="component" value="Unassembled WGS sequence"/>
</dbReference>
<reference evidence="3" key="1">
    <citation type="submission" date="2023-07" db="EMBL/GenBank/DDBJ databases">
        <authorList>
            <consortium name="AG Swart"/>
            <person name="Singh M."/>
            <person name="Singh A."/>
            <person name="Seah K."/>
            <person name="Emmerich C."/>
        </authorList>
    </citation>
    <scope>NUCLEOTIDE SEQUENCE</scope>
    <source>
        <strain evidence="3">DP1</strain>
    </source>
</reference>
<evidence type="ECO:0000256" key="2">
    <source>
        <dbReference type="SAM" id="Phobius"/>
    </source>
</evidence>